<evidence type="ECO:0000256" key="1">
    <source>
        <dbReference type="SAM" id="Coils"/>
    </source>
</evidence>
<feature type="coiled-coil region" evidence="1">
    <location>
        <begin position="16"/>
        <end position="43"/>
    </location>
</feature>
<sequence>MEEAVVRTVSRQVAALTKARERRRALDAARDEQDRRVEEATAEALVALEVRREAEQGLQAATATLGETLRALLAEDVSAERAAALLELDTAEVRRLTKMTERPAATPARPVATESS</sequence>
<organism evidence="2 3">
    <name type="scientific">Blastococcus goldschmidtiae</name>
    <dbReference type="NCBI Taxonomy" id="3075546"/>
    <lineage>
        <taxon>Bacteria</taxon>
        <taxon>Bacillati</taxon>
        <taxon>Actinomycetota</taxon>
        <taxon>Actinomycetes</taxon>
        <taxon>Geodermatophilales</taxon>
        <taxon>Geodermatophilaceae</taxon>
        <taxon>Blastococcus</taxon>
    </lineage>
</organism>
<keyword evidence="1" id="KW-0175">Coiled coil</keyword>
<proteinExistence type="predicted"/>
<evidence type="ECO:0000313" key="2">
    <source>
        <dbReference type="EMBL" id="MDT0276078.1"/>
    </source>
</evidence>
<evidence type="ECO:0000313" key="3">
    <source>
        <dbReference type="Proteomes" id="UP001183222"/>
    </source>
</evidence>
<reference evidence="3" key="1">
    <citation type="submission" date="2023-07" db="EMBL/GenBank/DDBJ databases">
        <title>30 novel species of actinomycetes from the DSMZ collection.</title>
        <authorList>
            <person name="Nouioui I."/>
        </authorList>
    </citation>
    <scope>NUCLEOTIDE SEQUENCE [LARGE SCALE GENOMIC DNA]</scope>
    <source>
        <strain evidence="3">DSM 46792</strain>
    </source>
</reference>
<protein>
    <submittedName>
        <fullName evidence="2">Uncharacterized protein</fullName>
    </submittedName>
</protein>
<dbReference type="RefSeq" id="WP_311344899.1">
    <property type="nucleotide sequence ID" value="NZ_JAVREI010000004.1"/>
</dbReference>
<keyword evidence="3" id="KW-1185">Reference proteome</keyword>
<comment type="caution">
    <text evidence="2">The sequence shown here is derived from an EMBL/GenBank/DDBJ whole genome shotgun (WGS) entry which is preliminary data.</text>
</comment>
<accession>A0ABU2K7D2</accession>
<dbReference type="EMBL" id="JAVREI010000004">
    <property type="protein sequence ID" value="MDT0276078.1"/>
    <property type="molecule type" value="Genomic_DNA"/>
</dbReference>
<name>A0ABU2K7D2_9ACTN</name>
<gene>
    <name evidence="2" type="ORF">RM425_09220</name>
</gene>
<dbReference type="Proteomes" id="UP001183222">
    <property type="component" value="Unassembled WGS sequence"/>
</dbReference>